<accession>A0ABW4EGF1</accession>
<feature type="chain" id="PRO_5045968817" description="DUF4177 domain-containing protein" evidence="1">
    <location>
        <begin position="23"/>
        <end position="95"/>
    </location>
</feature>
<dbReference type="RefSeq" id="WP_379914457.1">
    <property type="nucleotide sequence ID" value="NZ_JBHUDD010000047.1"/>
</dbReference>
<gene>
    <name evidence="2" type="ORF">ACFTOW_07565</name>
</gene>
<protein>
    <recommendedName>
        <fullName evidence="4">DUF4177 domain-containing protein</fullName>
    </recommendedName>
</protein>
<dbReference type="Proteomes" id="UP001597186">
    <property type="component" value="Unassembled WGS sequence"/>
</dbReference>
<name>A0ABW4EGF1_9RHOB</name>
<evidence type="ECO:0000256" key="1">
    <source>
        <dbReference type="SAM" id="SignalP"/>
    </source>
</evidence>
<sequence>MKTLPAIVAFALTLMLALPAHAACFADYKARRDNPLELHYGVAEISGPCTKANAQGQLRGRLARDGWRLLNVLQVFDESGLNSRRGSAGAFFLRY</sequence>
<proteinExistence type="predicted"/>
<evidence type="ECO:0000313" key="2">
    <source>
        <dbReference type="EMBL" id="MFD1509258.1"/>
    </source>
</evidence>
<reference evidence="3" key="1">
    <citation type="journal article" date="2019" name="Int. J. Syst. Evol. Microbiol.">
        <title>The Global Catalogue of Microorganisms (GCM) 10K type strain sequencing project: providing services to taxonomists for standard genome sequencing and annotation.</title>
        <authorList>
            <consortium name="The Broad Institute Genomics Platform"/>
            <consortium name="The Broad Institute Genome Sequencing Center for Infectious Disease"/>
            <person name="Wu L."/>
            <person name="Ma J."/>
        </authorList>
    </citation>
    <scope>NUCLEOTIDE SEQUENCE [LARGE SCALE GENOMIC DNA]</scope>
    <source>
        <strain evidence="3">CGMCC 1.12477</strain>
    </source>
</reference>
<feature type="signal peptide" evidence="1">
    <location>
        <begin position="1"/>
        <end position="22"/>
    </location>
</feature>
<evidence type="ECO:0008006" key="4">
    <source>
        <dbReference type="Google" id="ProtNLM"/>
    </source>
</evidence>
<comment type="caution">
    <text evidence="2">The sequence shown here is derived from an EMBL/GenBank/DDBJ whole genome shotgun (WGS) entry which is preliminary data.</text>
</comment>
<keyword evidence="1" id="KW-0732">Signal</keyword>
<evidence type="ECO:0000313" key="3">
    <source>
        <dbReference type="Proteomes" id="UP001597186"/>
    </source>
</evidence>
<keyword evidence="3" id="KW-1185">Reference proteome</keyword>
<dbReference type="EMBL" id="JBHUDD010000047">
    <property type="protein sequence ID" value="MFD1509258.1"/>
    <property type="molecule type" value="Genomic_DNA"/>
</dbReference>
<organism evidence="2 3">
    <name type="scientific">Lacimonas salitolerans</name>
    <dbReference type="NCBI Taxonomy" id="1323750"/>
    <lineage>
        <taxon>Bacteria</taxon>
        <taxon>Pseudomonadati</taxon>
        <taxon>Pseudomonadota</taxon>
        <taxon>Alphaproteobacteria</taxon>
        <taxon>Rhodobacterales</taxon>
        <taxon>Paracoccaceae</taxon>
        <taxon>Lacimonas</taxon>
    </lineage>
</organism>